<sequence length="104" mass="11795">MATAAATGKTIISAGSRRRIRIWGMACVLFMCWAAYTFIGQWNEQKVMETKLSAAQKQLEETTVQTKGLQQQIERLNDPEYIEQLATKDQGMVKDGERQIQVVK</sequence>
<keyword evidence="1" id="KW-0812">Transmembrane</keyword>
<dbReference type="EMBL" id="BMHY01000018">
    <property type="protein sequence ID" value="GGG87719.1"/>
    <property type="molecule type" value="Genomic_DNA"/>
</dbReference>
<protein>
    <recommendedName>
        <fullName evidence="4">Septum formation initiator family protein</fullName>
    </recommendedName>
</protein>
<evidence type="ECO:0008006" key="4">
    <source>
        <dbReference type="Google" id="ProtNLM"/>
    </source>
</evidence>
<accession>A0A917HR54</accession>
<dbReference type="Pfam" id="PF04977">
    <property type="entry name" value="DivIC"/>
    <property type="match status" value="1"/>
</dbReference>
<keyword evidence="3" id="KW-1185">Reference proteome</keyword>
<evidence type="ECO:0000313" key="2">
    <source>
        <dbReference type="EMBL" id="GGG87719.1"/>
    </source>
</evidence>
<gene>
    <name evidence="2" type="ORF">GCM10010918_52570</name>
</gene>
<evidence type="ECO:0000313" key="3">
    <source>
        <dbReference type="Proteomes" id="UP000600247"/>
    </source>
</evidence>
<dbReference type="Proteomes" id="UP000600247">
    <property type="component" value="Unassembled WGS sequence"/>
</dbReference>
<comment type="caution">
    <text evidence="2">The sequence shown here is derived from an EMBL/GenBank/DDBJ whole genome shotgun (WGS) entry which is preliminary data.</text>
</comment>
<name>A0A917HR54_9BACL</name>
<keyword evidence="1" id="KW-0472">Membrane</keyword>
<feature type="transmembrane region" description="Helical" evidence="1">
    <location>
        <begin position="20"/>
        <end position="39"/>
    </location>
</feature>
<keyword evidence="1" id="KW-1133">Transmembrane helix</keyword>
<evidence type="ECO:0000256" key="1">
    <source>
        <dbReference type="SAM" id="Phobius"/>
    </source>
</evidence>
<dbReference type="AlphaFoldDB" id="A0A917HR54"/>
<organism evidence="2 3">
    <name type="scientific">Paenibacillus radicis</name>
    <name type="common">ex Gao et al. 2016</name>
    <dbReference type="NCBI Taxonomy" id="1737354"/>
    <lineage>
        <taxon>Bacteria</taxon>
        <taxon>Bacillati</taxon>
        <taxon>Bacillota</taxon>
        <taxon>Bacilli</taxon>
        <taxon>Bacillales</taxon>
        <taxon>Paenibacillaceae</taxon>
        <taxon>Paenibacillus</taxon>
    </lineage>
</organism>
<dbReference type="RefSeq" id="WP_188892653.1">
    <property type="nucleotide sequence ID" value="NZ_BMHY01000018.1"/>
</dbReference>
<proteinExistence type="predicted"/>
<reference evidence="2 3" key="1">
    <citation type="journal article" date="2014" name="Int. J. Syst. Evol. Microbiol.">
        <title>Complete genome sequence of Corynebacterium casei LMG S-19264T (=DSM 44701T), isolated from a smear-ripened cheese.</title>
        <authorList>
            <consortium name="US DOE Joint Genome Institute (JGI-PGF)"/>
            <person name="Walter F."/>
            <person name="Albersmeier A."/>
            <person name="Kalinowski J."/>
            <person name="Ruckert C."/>
        </authorList>
    </citation>
    <scope>NUCLEOTIDE SEQUENCE [LARGE SCALE GENOMIC DNA]</scope>
    <source>
        <strain evidence="2 3">CGMCC 1.15286</strain>
    </source>
</reference>
<dbReference type="InterPro" id="IPR007060">
    <property type="entry name" value="FtsL/DivIC"/>
</dbReference>